<keyword evidence="1" id="KW-0472">Membrane</keyword>
<keyword evidence="3" id="KW-1185">Reference proteome</keyword>
<feature type="transmembrane region" description="Helical" evidence="1">
    <location>
        <begin position="7"/>
        <end position="28"/>
    </location>
</feature>
<reference evidence="2 3" key="1">
    <citation type="journal article" date="2006" name="Science">
        <title>The genome of black cottonwood, Populus trichocarpa (Torr. &amp; Gray).</title>
        <authorList>
            <person name="Tuskan G.A."/>
            <person name="Difazio S."/>
            <person name="Jansson S."/>
            <person name="Bohlmann J."/>
            <person name="Grigoriev I."/>
            <person name="Hellsten U."/>
            <person name="Putnam N."/>
            <person name="Ralph S."/>
            <person name="Rombauts S."/>
            <person name="Salamov A."/>
            <person name="Schein J."/>
            <person name="Sterck L."/>
            <person name="Aerts A."/>
            <person name="Bhalerao R.R."/>
            <person name="Bhalerao R.P."/>
            <person name="Blaudez D."/>
            <person name="Boerjan W."/>
            <person name="Brun A."/>
            <person name="Brunner A."/>
            <person name="Busov V."/>
            <person name="Campbell M."/>
            <person name="Carlson J."/>
            <person name="Chalot M."/>
            <person name="Chapman J."/>
            <person name="Chen G.L."/>
            <person name="Cooper D."/>
            <person name="Coutinho P.M."/>
            <person name="Couturier J."/>
            <person name="Covert S."/>
            <person name="Cronk Q."/>
            <person name="Cunningham R."/>
            <person name="Davis J."/>
            <person name="Degroeve S."/>
            <person name="Dejardin A."/>
            <person name="Depamphilis C."/>
            <person name="Detter J."/>
            <person name="Dirks B."/>
            <person name="Dubchak I."/>
            <person name="Duplessis S."/>
            <person name="Ehlting J."/>
            <person name="Ellis B."/>
            <person name="Gendler K."/>
            <person name="Goodstein D."/>
            <person name="Gribskov M."/>
            <person name="Grimwood J."/>
            <person name="Groover A."/>
            <person name="Gunter L."/>
            <person name="Hamberger B."/>
            <person name="Heinze B."/>
            <person name="Helariutta Y."/>
            <person name="Henrissat B."/>
            <person name="Holligan D."/>
            <person name="Holt R."/>
            <person name="Huang W."/>
            <person name="Islam-Faridi N."/>
            <person name="Jones S."/>
            <person name="Jones-Rhoades M."/>
            <person name="Jorgensen R."/>
            <person name="Joshi C."/>
            <person name="Kangasjarvi J."/>
            <person name="Karlsson J."/>
            <person name="Kelleher C."/>
            <person name="Kirkpatrick R."/>
            <person name="Kirst M."/>
            <person name="Kohler A."/>
            <person name="Kalluri U."/>
            <person name="Larimer F."/>
            <person name="Leebens-Mack J."/>
            <person name="Leple J.C."/>
            <person name="Locascio P."/>
            <person name="Lou Y."/>
            <person name="Lucas S."/>
            <person name="Martin F."/>
            <person name="Montanini B."/>
            <person name="Napoli C."/>
            <person name="Nelson D.R."/>
            <person name="Nelson C."/>
            <person name="Nieminen K."/>
            <person name="Nilsson O."/>
            <person name="Pereda V."/>
            <person name="Peter G."/>
            <person name="Philippe R."/>
            <person name="Pilate G."/>
            <person name="Poliakov A."/>
            <person name="Razumovskaya J."/>
            <person name="Richardson P."/>
            <person name="Rinaldi C."/>
            <person name="Ritland K."/>
            <person name="Rouze P."/>
            <person name="Ryaboy D."/>
            <person name="Schmutz J."/>
            <person name="Schrader J."/>
            <person name="Segerman B."/>
            <person name="Shin H."/>
            <person name="Siddiqui A."/>
            <person name="Sterky F."/>
            <person name="Terry A."/>
            <person name="Tsai C.J."/>
            <person name="Uberbacher E."/>
            <person name="Unneberg P."/>
            <person name="Vahala J."/>
            <person name="Wall K."/>
            <person name="Wessler S."/>
            <person name="Yang G."/>
            <person name="Yin T."/>
            <person name="Douglas C."/>
            <person name="Marra M."/>
            <person name="Sandberg G."/>
            <person name="Van de Peer Y."/>
            <person name="Rokhsar D."/>
        </authorList>
    </citation>
    <scope>NUCLEOTIDE SEQUENCE [LARGE SCALE GENOMIC DNA]</scope>
    <source>
        <strain evidence="3">cv. Nisqually</strain>
    </source>
</reference>
<feature type="transmembrane region" description="Helical" evidence="1">
    <location>
        <begin position="48"/>
        <end position="72"/>
    </location>
</feature>
<proteinExistence type="predicted"/>
<protein>
    <submittedName>
        <fullName evidence="2">Uncharacterized protein</fullName>
    </submittedName>
</protein>
<evidence type="ECO:0000313" key="3">
    <source>
        <dbReference type="Proteomes" id="UP000006729"/>
    </source>
</evidence>
<name>A0A3N7EUJ7_POPTR</name>
<dbReference type="Proteomes" id="UP000006729">
    <property type="component" value="Chromosome 4"/>
</dbReference>
<dbReference type="AlphaFoldDB" id="A0A3N7EUJ7"/>
<organism evidence="2 3">
    <name type="scientific">Populus trichocarpa</name>
    <name type="common">Western balsam poplar</name>
    <name type="synonym">Populus balsamifera subsp. trichocarpa</name>
    <dbReference type="NCBI Taxonomy" id="3694"/>
    <lineage>
        <taxon>Eukaryota</taxon>
        <taxon>Viridiplantae</taxon>
        <taxon>Streptophyta</taxon>
        <taxon>Embryophyta</taxon>
        <taxon>Tracheophyta</taxon>
        <taxon>Spermatophyta</taxon>
        <taxon>Magnoliopsida</taxon>
        <taxon>eudicotyledons</taxon>
        <taxon>Gunneridae</taxon>
        <taxon>Pentapetalae</taxon>
        <taxon>rosids</taxon>
        <taxon>fabids</taxon>
        <taxon>Malpighiales</taxon>
        <taxon>Salicaceae</taxon>
        <taxon>Saliceae</taxon>
        <taxon>Populus</taxon>
    </lineage>
</organism>
<dbReference type="InParanoid" id="A0A3N7EUJ7"/>
<evidence type="ECO:0000313" key="2">
    <source>
        <dbReference type="EMBL" id="RQO89666.1"/>
    </source>
</evidence>
<dbReference type="EMBL" id="CM009293">
    <property type="protein sequence ID" value="RQO89666.1"/>
    <property type="molecule type" value="Genomic_DNA"/>
</dbReference>
<evidence type="ECO:0000256" key="1">
    <source>
        <dbReference type="SAM" id="Phobius"/>
    </source>
</evidence>
<sequence>MELAVRTLSFASFSKMITLWSDLLFLFFLNDKDLLDVSDGRNQLQVLFLGHLLHLFFRPILEFCTSMICYVLQPICDQYFDLFPSKFLTNIMSFEVMNMLFFS</sequence>
<keyword evidence="1" id="KW-0812">Transmembrane</keyword>
<keyword evidence="1" id="KW-1133">Transmembrane helix</keyword>
<gene>
    <name evidence="2" type="ORF">POPTR_004G213832</name>
</gene>
<accession>A0A3N7EUJ7</accession>